<protein>
    <submittedName>
        <fullName evidence="2">Uncharacterized protein</fullName>
    </submittedName>
</protein>
<dbReference type="RefSeq" id="WP_066408646.1">
    <property type="nucleotide sequence ID" value="NZ_CP011390.1"/>
</dbReference>
<evidence type="ECO:0000313" key="3">
    <source>
        <dbReference type="Proteomes" id="UP000077177"/>
    </source>
</evidence>
<keyword evidence="1" id="KW-1133">Transmembrane helix</keyword>
<keyword evidence="1" id="KW-0472">Membrane</keyword>
<reference evidence="3" key="1">
    <citation type="submission" date="2015-01" db="EMBL/GenBank/DDBJ databases">
        <title>Flavisolibacter sp./LCS9/ whole genome sequencing.</title>
        <authorList>
            <person name="Kim M.K."/>
            <person name="Srinivasan S."/>
            <person name="Lee J.-J."/>
        </authorList>
    </citation>
    <scope>NUCLEOTIDE SEQUENCE [LARGE SCALE GENOMIC DNA]</scope>
    <source>
        <strain evidence="3">LCS9</strain>
    </source>
</reference>
<sequence>MVKQNHFLEEKANDIILRVQKVQDLFYQSATPLSCKRLLHPDIEEFLIDEAEKWKSRSGLQITILTEEESTLHENEIWSIIQDHFGSKREKEIHQIKAIVRRGLRSLAIGFAFLIVMFLLTKMLKSLLPENALMLTLRELFIILAWVALWRPADLLLYEWQPHKRNRTLFDKLSKCKVQLIKLNNSP</sequence>
<dbReference type="STRING" id="1492898.SY85_23895"/>
<name>A0A172U1R3_9BACT</name>
<dbReference type="AlphaFoldDB" id="A0A172U1R3"/>
<proteinExistence type="predicted"/>
<keyword evidence="3" id="KW-1185">Reference proteome</keyword>
<feature type="transmembrane region" description="Helical" evidence="1">
    <location>
        <begin position="103"/>
        <end position="120"/>
    </location>
</feature>
<accession>A0A172U1R3</accession>
<dbReference type="Proteomes" id="UP000077177">
    <property type="component" value="Chromosome"/>
</dbReference>
<evidence type="ECO:0000256" key="1">
    <source>
        <dbReference type="SAM" id="Phobius"/>
    </source>
</evidence>
<dbReference type="EMBL" id="CP011390">
    <property type="protein sequence ID" value="ANE53064.1"/>
    <property type="molecule type" value="Genomic_DNA"/>
</dbReference>
<reference evidence="2 3" key="2">
    <citation type="journal article" date="2016" name="Int. J. Syst. Evol. Microbiol.">
        <title>Flavisolibacter tropicus sp. nov., isolated from tropical soil.</title>
        <authorList>
            <person name="Lee J.J."/>
            <person name="Kang M.S."/>
            <person name="Kim G.S."/>
            <person name="Lee C.S."/>
            <person name="Lim S."/>
            <person name="Lee J."/>
            <person name="Roh S.H."/>
            <person name="Kang H."/>
            <person name="Ha J.M."/>
            <person name="Bae S."/>
            <person name="Jung H.Y."/>
            <person name="Kim M.K."/>
        </authorList>
    </citation>
    <scope>NUCLEOTIDE SEQUENCE [LARGE SCALE GENOMIC DNA]</scope>
    <source>
        <strain evidence="2 3">LCS9</strain>
    </source>
</reference>
<feature type="transmembrane region" description="Helical" evidence="1">
    <location>
        <begin position="140"/>
        <end position="158"/>
    </location>
</feature>
<evidence type="ECO:0000313" key="2">
    <source>
        <dbReference type="EMBL" id="ANE53064.1"/>
    </source>
</evidence>
<organism evidence="2 3">
    <name type="scientific">Flavisolibacter tropicus</name>
    <dbReference type="NCBI Taxonomy" id="1492898"/>
    <lineage>
        <taxon>Bacteria</taxon>
        <taxon>Pseudomonadati</taxon>
        <taxon>Bacteroidota</taxon>
        <taxon>Chitinophagia</taxon>
        <taxon>Chitinophagales</taxon>
        <taxon>Chitinophagaceae</taxon>
        <taxon>Flavisolibacter</taxon>
    </lineage>
</organism>
<dbReference type="KEGG" id="fla:SY85_23895"/>
<keyword evidence="1" id="KW-0812">Transmembrane</keyword>
<gene>
    <name evidence="2" type="ORF">SY85_23895</name>
</gene>
<dbReference type="OrthoDB" id="653003at2"/>